<reference evidence="2 3" key="1">
    <citation type="journal article" date="2003" name="Proc. Natl. Acad. Sci. U.S.A.">
        <title>The genome of Nanoarchaeum equitans: insights into early archaeal evolution and derived parasitism.</title>
        <authorList>
            <person name="Waters E."/>
            <person name="Hohn M.J."/>
            <person name="Ahel I."/>
            <person name="Graham D.E."/>
            <person name="Adams M.D."/>
            <person name="Barnstead M."/>
            <person name="Beeson K.Y."/>
            <person name="Bibbs L."/>
            <person name="Bolanos R."/>
            <person name="Keller M."/>
            <person name="Kretz K."/>
            <person name="Lin X."/>
            <person name="Mathur E."/>
            <person name="Ni J."/>
            <person name="Podar M."/>
            <person name="Richardson T."/>
            <person name="Sutton G.G."/>
            <person name="Simon M."/>
            <person name="Soll D."/>
            <person name="Stetter K.O."/>
            <person name="Short J.M."/>
            <person name="Noordewier M."/>
        </authorList>
    </citation>
    <scope>NUCLEOTIDE SEQUENCE [LARGE SCALE GENOMIC DNA]</scope>
    <source>
        <strain evidence="2 3">Kin4-M</strain>
    </source>
</reference>
<dbReference type="GO" id="GO:0003677">
    <property type="term" value="F:DNA binding"/>
    <property type="evidence" value="ECO:0007669"/>
    <property type="project" value="InterPro"/>
</dbReference>
<dbReference type="SUPFAM" id="SSF47413">
    <property type="entry name" value="lambda repressor-like DNA-binding domains"/>
    <property type="match status" value="1"/>
</dbReference>
<sequence length="69" mass="7993">MGLTQNEIAYLLETTQPAVSNYIRGKRGQIQYKDLEEKSEIIKEMAERMAKENKKLNEILCEYCPKLVG</sequence>
<feature type="coiled-coil region" evidence="1">
    <location>
        <begin position="32"/>
        <end position="62"/>
    </location>
</feature>
<dbReference type="PANTHER" id="PTHR40730">
    <property type="entry name" value="TRANSCRIPTIONAL REGULATOR PROTEIN-LIKE PROTEIN"/>
    <property type="match status" value="1"/>
</dbReference>
<evidence type="ECO:0000313" key="2">
    <source>
        <dbReference type="EMBL" id="AAR39200.1"/>
    </source>
</evidence>
<dbReference type="InterPro" id="IPR010982">
    <property type="entry name" value="Lambda_DNA-bd_dom_sf"/>
</dbReference>
<dbReference type="Proteomes" id="UP000000578">
    <property type="component" value="Chromosome"/>
</dbReference>
<dbReference type="BioCyc" id="NEQU228908:GJB6-375-MONOMER"/>
<dbReference type="KEGG" id="neq:NEQ351"/>
<proteinExistence type="predicted"/>
<dbReference type="PANTHER" id="PTHR40730:SF4">
    <property type="entry name" value="TRANSCRIPTIONAL REGULATOR"/>
    <property type="match status" value="1"/>
</dbReference>
<dbReference type="EnsemblBacteria" id="AAR39200">
    <property type="protein sequence ID" value="AAR39200"/>
    <property type="gene ID" value="NEQ351"/>
</dbReference>
<evidence type="ECO:0000256" key="1">
    <source>
        <dbReference type="SAM" id="Coils"/>
    </source>
</evidence>
<evidence type="ECO:0000313" key="3">
    <source>
        <dbReference type="Proteomes" id="UP000000578"/>
    </source>
</evidence>
<dbReference type="STRING" id="228908.NEQ351"/>
<gene>
    <name evidence="2" type="ordered locus">NEQ351</name>
</gene>
<accession>Q74NJ6</accession>
<keyword evidence="3" id="KW-1185">Reference proteome</keyword>
<dbReference type="AlphaFoldDB" id="Q74NJ6"/>
<name>Q74NJ6_NANEQ</name>
<organism evidence="2 3">
    <name type="scientific">Nanoarchaeum equitans (strain Kin4-M)</name>
    <dbReference type="NCBI Taxonomy" id="228908"/>
    <lineage>
        <taxon>Archaea</taxon>
        <taxon>Nanobdellota</taxon>
        <taxon>Candidatus Nanoarchaeia</taxon>
        <taxon>Nanoarchaeales</taxon>
        <taxon>Nanoarchaeaceae</taxon>
        <taxon>Nanoarchaeum</taxon>
    </lineage>
</organism>
<dbReference type="Gene3D" id="1.10.260.40">
    <property type="entry name" value="lambda repressor-like DNA-binding domains"/>
    <property type="match status" value="1"/>
</dbReference>
<dbReference type="HOGENOM" id="CLU_2766176_0_0_2"/>
<protein>
    <submittedName>
        <fullName evidence="2">NEQ351</fullName>
    </submittedName>
</protein>
<dbReference type="EMBL" id="AE017199">
    <property type="protein sequence ID" value="AAR39200.1"/>
    <property type="molecule type" value="Genomic_DNA"/>
</dbReference>
<keyword evidence="1" id="KW-0175">Coiled coil</keyword>